<evidence type="ECO:0000313" key="4">
    <source>
        <dbReference type="Proteomes" id="UP000321548"/>
    </source>
</evidence>
<evidence type="ECO:0000259" key="2">
    <source>
        <dbReference type="Pfam" id="PF01478"/>
    </source>
</evidence>
<dbReference type="RefSeq" id="WP_147703981.1">
    <property type="nucleotide sequence ID" value="NZ_VDUY01000003.1"/>
</dbReference>
<accession>A0A5C8NXP0</accession>
<dbReference type="Proteomes" id="UP000321548">
    <property type="component" value="Unassembled WGS sequence"/>
</dbReference>
<feature type="transmembrane region" description="Helical" evidence="1">
    <location>
        <begin position="73"/>
        <end position="95"/>
    </location>
</feature>
<evidence type="ECO:0000313" key="3">
    <source>
        <dbReference type="EMBL" id="TXL66067.1"/>
    </source>
</evidence>
<feature type="transmembrane region" description="Helical" evidence="1">
    <location>
        <begin position="115"/>
        <end position="136"/>
    </location>
</feature>
<keyword evidence="4" id="KW-1185">Reference proteome</keyword>
<keyword evidence="1" id="KW-0812">Transmembrane</keyword>
<gene>
    <name evidence="3" type="ORF">FHP08_08300</name>
</gene>
<protein>
    <submittedName>
        <fullName evidence="3">Prepilin peptidase</fullName>
    </submittedName>
</protein>
<name>A0A5C8NXP0_9BURK</name>
<dbReference type="OrthoDB" id="5508079at2"/>
<sequence>MALPDNDVLAALFPAILLLSLLLVAVSSDLRCRRIPNNLILASWCVALAWHVLAAPGAWAFDPVSPGSVGLPGALLAGSAMLAAFIPFYLLRIMGAGDVKLMSVVGMFFGVSGDAWTQLIGVSLFVLAAGGLLAAARMLATRSSAAVLANLRLIFSGYAGRALGMPAPSFDPRTDSADRMPYAVAIATGTLLYLVAKWAGWITVL</sequence>
<proteinExistence type="predicted"/>
<comment type="caution">
    <text evidence="3">The sequence shown here is derived from an EMBL/GenBank/DDBJ whole genome shotgun (WGS) entry which is preliminary data.</text>
</comment>
<organism evidence="3 4">
    <name type="scientific">Zeimonas arvi</name>
    <dbReference type="NCBI Taxonomy" id="2498847"/>
    <lineage>
        <taxon>Bacteria</taxon>
        <taxon>Pseudomonadati</taxon>
        <taxon>Pseudomonadota</taxon>
        <taxon>Betaproteobacteria</taxon>
        <taxon>Burkholderiales</taxon>
        <taxon>Burkholderiaceae</taxon>
        <taxon>Zeimonas</taxon>
    </lineage>
</organism>
<feature type="domain" description="Prepilin type IV endopeptidase peptidase" evidence="2">
    <location>
        <begin position="16"/>
        <end position="134"/>
    </location>
</feature>
<feature type="transmembrane region" description="Helical" evidence="1">
    <location>
        <begin position="180"/>
        <end position="204"/>
    </location>
</feature>
<keyword evidence="1" id="KW-1133">Transmembrane helix</keyword>
<dbReference type="InterPro" id="IPR000045">
    <property type="entry name" value="Prepilin_IV_endopep_pep"/>
</dbReference>
<dbReference type="AlphaFoldDB" id="A0A5C8NXP0"/>
<dbReference type="EMBL" id="VDUY01000003">
    <property type="protein sequence ID" value="TXL66067.1"/>
    <property type="molecule type" value="Genomic_DNA"/>
</dbReference>
<dbReference type="Pfam" id="PF01478">
    <property type="entry name" value="Peptidase_A24"/>
    <property type="match status" value="1"/>
</dbReference>
<dbReference type="GO" id="GO:0004190">
    <property type="term" value="F:aspartic-type endopeptidase activity"/>
    <property type="evidence" value="ECO:0007669"/>
    <property type="project" value="InterPro"/>
</dbReference>
<keyword evidence="1" id="KW-0472">Membrane</keyword>
<dbReference type="Gene3D" id="1.20.120.1220">
    <property type="match status" value="1"/>
</dbReference>
<evidence type="ECO:0000256" key="1">
    <source>
        <dbReference type="SAM" id="Phobius"/>
    </source>
</evidence>
<reference evidence="3 4" key="1">
    <citation type="submission" date="2019-06" db="EMBL/GenBank/DDBJ databases">
        <title>Quisquiliibacterium sp. nov., isolated from a maize field.</title>
        <authorList>
            <person name="Lin S.-Y."/>
            <person name="Tsai C.-F."/>
            <person name="Young C.-C."/>
        </authorList>
    </citation>
    <scope>NUCLEOTIDE SEQUENCE [LARGE SCALE GENOMIC DNA]</scope>
    <source>
        <strain evidence="3 4">CC-CFT501</strain>
    </source>
</reference>
<feature type="transmembrane region" description="Helical" evidence="1">
    <location>
        <begin position="38"/>
        <end position="61"/>
    </location>
</feature>
<dbReference type="GO" id="GO:0016020">
    <property type="term" value="C:membrane"/>
    <property type="evidence" value="ECO:0007669"/>
    <property type="project" value="InterPro"/>
</dbReference>